<dbReference type="GO" id="GO:0005737">
    <property type="term" value="C:cytoplasm"/>
    <property type="evidence" value="ECO:0007669"/>
    <property type="project" value="TreeGrafter"/>
</dbReference>
<feature type="non-terminal residue" evidence="4">
    <location>
        <position position="140"/>
    </location>
</feature>
<dbReference type="Pfam" id="PF02492">
    <property type="entry name" value="cobW"/>
    <property type="match status" value="1"/>
</dbReference>
<dbReference type="EMBL" id="NNRL01000146">
    <property type="protein sequence ID" value="OYR17557.1"/>
    <property type="molecule type" value="Genomic_DNA"/>
</dbReference>
<dbReference type="InterPro" id="IPR027417">
    <property type="entry name" value="P-loop_NTPase"/>
</dbReference>
<dbReference type="Pfam" id="PF07683">
    <property type="entry name" value="CobW_C"/>
    <property type="match status" value="1"/>
</dbReference>
<accession>A0A256FRT9</accession>
<feature type="domain" description="CobW/HypB/UreG nucleotide-binding" evidence="2">
    <location>
        <begin position="2"/>
        <end position="62"/>
    </location>
</feature>
<protein>
    <submittedName>
        <fullName evidence="4">CobW/HypB/UreG, nucleotide-binding domain protein</fullName>
    </submittedName>
</protein>
<dbReference type="InterPro" id="IPR051316">
    <property type="entry name" value="Zinc-reg_GTPase_activator"/>
</dbReference>
<comment type="function">
    <text evidence="1">Zinc chaperone that directly transfers zinc cofactor to target proteins, thereby activating them. Zinc is transferred from the CXCC motif in the GTPase domain to the zinc binding site in target proteins in a process requiring GTP hydrolysis.</text>
</comment>
<name>A0A256FRT9_9HYPH</name>
<comment type="caution">
    <text evidence="4">The sequence shown here is derived from an EMBL/GenBank/DDBJ whole genome shotgun (WGS) entry which is preliminary data.</text>
</comment>
<proteinExistence type="predicted"/>
<reference evidence="4 5" key="1">
    <citation type="submission" date="2017-07" db="EMBL/GenBank/DDBJ databases">
        <title>Phylogenetic study on the rhizospheric bacterium Ochrobactrum sp. A44.</title>
        <authorList>
            <person name="Krzyzanowska D.M."/>
            <person name="Ossowicki A."/>
            <person name="Rajewska M."/>
            <person name="Maciag T."/>
            <person name="Kaczynski Z."/>
            <person name="Czerwicka M."/>
            <person name="Jafra S."/>
        </authorList>
    </citation>
    <scope>NUCLEOTIDE SEQUENCE [LARGE SCALE GENOMIC DNA]</scope>
    <source>
        <strain evidence="4 5">OgA9a</strain>
    </source>
</reference>
<dbReference type="PANTHER" id="PTHR13748:SF62">
    <property type="entry name" value="COBW DOMAIN-CONTAINING PROTEIN"/>
    <property type="match status" value="1"/>
</dbReference>
<dbReference type="InterPro" id="IPR003495">
    <property type="entry name" value="CobW/HypB/UreG_nucleotide-bd"/>
</dbReference>
<dbReference type="Proteomes" id="UP000216478">
    <property type="component" value="Unassembled WGS sequence"/>
</dbReference>
<dbReference type="PANTHER" id="PTHR13748">
    <property type="entry name" value="COBW-RELATED"/>
    <property type="match status" value="1"/>
</dbReference>
<evidence type="ECO:0000259" key="2">
    <source>
        <dbReference type="Pfam" id="PF02492"/>
    </source>
</evidence>
<gene>
    <name evidence="4" type="ORF">CEV33_4994</name>
</gene>
<dbReference type="Gene3D" id="3.40.50.300">
    <property type="entry name" value="P-loop containing nucleotide triphosphate hydrolases"/>
    <property type="match status" value="1"/>
</dbReference>
<dbReference type="SUPFAM" id="SSF90002">
    <property type="entry name" value="Hypothetical protein YjiA, C-terminal domain"/>
    <property type="match status" value="1"/>
</dbReference>
<sequence length="140" mass="15260">MLSLVDAETVLSHAKNVDYGMIVERQVAGADLVILNKTDLVSPAQRDDVRSWMARRSPRAGIVETVEAAVPVEIVLGQHSSEWPEALSTVSPGGFKARAAPPFTSWSFRTERPLSAERLGRMMDELPGSILRAKGILHIA</sequence>
<evidence type="ECO:0000313" key="4">
    <source>
        <dbReference type="EMBL" id="OYR17557.1"/>
    </source>
</evidence>
<dbReference type="AlphaFoldDB" id="A0A256FRT9"/>
<evidence type="ECO:0000256" key="1">
    <source>
        <dbReference type="ARBA" id="ARBA00045658"/>
    </source>
</evidence>
<feature type="domain" description="CobW C-terminal" evidence="3">
    <location>
        <begin position="103"/>
        <end position="140"/>
    </location>
</feature>
<evidence type="ECO:0000259" key="3">
    <source>
        <dbReference type="Pfam" id="PF07683"/>
    </source>
</evidence>
<dbReference type="InterPro" id="IPR011629">
    <property type="entry name" value="CobW-like_C"/>
</dbReference>
<keyword evidence="5" id="KW-1185">Reference proteome</keyword>
<evidence type="ECO:0000313" key="5">
    <source>
        <dbReference type="Proteomes" id="UP000216478"/>
    </source>
</evidence>
<organism evidence="4 5">
    <name type="scientific">Brucella grignonensis</name>
    <dbReference type="NCBI Taxonomy" id="94627"/>
    <lineage>
        <taxon>Bacteria</taxon>
        <taxon>Pseudomonadati</taxon>
        <taxon>Pseudomonadota</taxon>
        <taxon>Alphaproteobacteria</taxon>
        <taxon>Hyphomicrobiales</taxon>
        <taxon>Brucellaceae</taxon>
        <taxon>Brucella/Ochrobactrum group</taxon>
        <taxon>Brucella</taxon>
    </lineage>
</organism>